<feature type="compositionally biased region" description="Polar residues" evidence="1">
    <location>
        <begin position="15"/>
        <end position="24"/>
    </location>
</feature>
<evidence type="ECO:0000313" key="2">
    <source>
        <dbReference type="EMBL" id="MBB5049077.1"/>
    </source>
</evidence>
<feature type="region of interest" description="Disordered" evidence="1">
    <location>
        <begin position="1"/>
        <end position="26"/>
    </location>
</feature>
<feature type="compositionally biased region" description="Pro residues" evidence="1">
    <location>
        <begin position="105"/>
        <end position="116"/>
    </location>
</feature>
<dbReference type="EMBL" id="JACHIH010000030">
    <property type="protein sequence ID" value="MBB5049077.1"/>
    <property type="molecule type" value="Genomic_DNA"/>
</dbReference>
<feature type="compositionally biased region" description="Basic residues" evidence="1">
    <location>
        <begin position="86"/>
        <end position="97"/>
    </location>
</feature>
<dbReference type="AlphaFoldDB" id="A0A7W7Z7U1"/>
<dbReference type="Proteomes" id="UP000542353">
    <property type="component" value="Unassembled WGS sequence"/>
</dbReference>
<evidence type="ECO:0000313" key="3">
    <source>
        <dbReference type="Proteomes" id="UP000542353"/>
    </source>
</evidence>
<evidence type="ECO:0008006" key="4">
    <source>
        <dbReference type="Google" id="ProtNLM"/>
    </source>
</evidence>
<sequence>MTVQLDSVPQGAEARTSTGSSCKTPCSVEVPGADSFSVTFTLPKFQVATVPVTVTRTPGDFTSPPTTTIDPNPIVAELQALGPVKKQSKNVRKRKPKPAAAPAESPFPEPEAAPAQ</sequence>
<comment type="caution">
    <text evidence="2">The sequence shown here is derived from an EMBL/GenBank/DDBJ whole genome shotgun (WGS) entry which is preliminary data.</text>
</comment>
<name>A0A7W7Z7U1_9BRAD</name>
<accession>A0A7W7Z7U1</accession>
<proteinExistence type="predicted"/>
<reference evidence="2 3" key="1">
    <citation type="submission" date="2020-08" db="EMBL/GenBank/DDBJ databases">
        <title>Genomic Encyclopedia of Type Strains, Phase IV (KMG-IV): sequencing the most valuable type-strain genomes for metagenomic binning, comparative biology and taxonomic classification.</title>
        <authorList>
            <person name="Goeker M."/>
        </authorList>
    </citation>
    <scope>NUCLEOTIDE SEQUENCE [LARGE SCALE GENOMIC DNA]</scope>
    <source>
        <strain evidence="2 3">DSM 12706</strain>
    </source>
</reference>
<gene>
    <name evidence="2" type="ORF">HNR60_003851</name>
</gene>
<feature type="region of interest" description="Disordered" evidence="1">
    <location>
        <begin position="81"/>
        <end position="116"/>
    </location>
</feature>
<protein>
    <recommendedName>
        <fullName evidence="4">PEGA domain-containing protein</fullName>
    </recommendedName>
</protein>
<organism evidence="2 3">
    <name type="scientific">Rhodopseudomonas rhenobacensis</name>
    <dbReference type="NCBI Taxonomy" id="87461"/>
    <lineage>
        <taxon>Bacteria</taxon>
        <taxon>Pseudomonadati</taxon>
        <taxon>Pseudomonadota</taxon>
        <taxon>Alphaproteobacteria</taxon>
        <taxon>Hyphomicrobiales</taxon>
        <taxon>Nitrobacteraceae</taxon>
        <taxon>Rhodopseudomonas</taxon>
    </lineage>
</organism>
<evidence type="ECO:0000256" key="1">
    <source>
        <dbReference type="SAM" id="MobiDB-lite"/>
    </source>
</evidence>
<keyword evidence="3" id="KW-1185">Reference proteome</keyword>